<dbReference type="EMBL" id="JPVQ01000031">
    <property type="protein sequence ID" value="KGR89908.1"/>
    <property type="molecule type" value="Genomic_DNA"/>
</dbReference>
<keyword evidence="2" id="KW-1185">Reference proteome</keyword>
<gene>
    <name evidence="1" type="ORF">CD30_14690</name>
</gene>
<evidence type="ECO:0000313" key="2">
    <source>
        <dbReference type="Proteomes" id="UP000030595"/>
    </source>
</evidence>
<name>A0A0A3J409_9BACL</name>
<comment type="caution">
    <text evidence="1">The sequence shown here is derived from an EMBL/GenBank/DDBJ whole genome shotgun (WGS) entry which is preliminary data.</text>
</comment>
<dbReference type="RefSeq" id="WP_036178144.1">
    <property type="nucleotide sequence ID" value="NZ_AVCZ01000031.1"/>
</dbReference>
<protein>
    <submittedName>
        <fullName evidence="1">Uncharacterized protein</fullName>
    </submittedName>
</protein>
<dbReference type="Proteomes" id="UP000030595">
    <property type="component" value="Unassembled WGS sequence"/>
</dbReference>
<accession>A0A0A3J409</accession>
<organism evidence="1 2">
    <name type="scientific">Ureibacillus massiliensis 4400831 = CIP 108448 = CCUG 49529</name>
    <dbReference type="NCBI Taxonomy" id="1211035"/>
    <lineage>
        <taxon>Bacteria</taxon>
        <taxon>Bacillati</taxon>
        <taxon>Bacillota</taxon>
        <taxon>Bacilli</taxon>
        <taxon>Bacillales</taxon>
        <taxon>Caryophanaceae</taxon>
        <taxon>Ureibacillus</taxon>
    </lineage>
</organism>
<proteinExistence type="predicted"/>
<sequence length="62" mass="7187">MKNLPKGGVLVKERKSIQEMEKELGLDKVKPIAVTPSVVEDFAEDENYWKDLYEETLAEIYE</sequence>
<evidence type="ECO:0000313" key="1">
    <source>
        <dbReference type="EMBL" id="KGR89908.1"/>
    </source>
</evidence>
<dbReference type="AlphaFoldDB" id="A0A0A3J409"/>
<reference evidence="1 2" key="1">
    <citation type="submission" date="2014-02" db="EMBL/GenBank/DDBJ databases">
        <title>Draft genome sequence of Lysinibacillus massiliensis CCUG 49529.</title>
        <authorList>
            <person name="Zhang F."/>
            <person name="Wang G."/>
            <person name="Zhang L."/>
        </authorList>
    </citation>
    <scope>NUCLEOTIDE SEQUENCE [LARGE SCALE GENOMIC DNA]</scope>
    <source>
        <strain evidence="1 2">CCUG 49529</strain>
    </source>
</reference>